<feature type="transmembrane region" description="Helical" evidence="8">
    <location>
        <begin position="240"/>
        <end position="261"/>
    </location>
</feature>
<dbReference type="Pfam" id="PF13231">
    <property type="entry name" value="PMT_2"/>
    <property type="match status" value="1"/>
</dbReference>
<keyword evidence="3" id="KW-0328">Glycosyltransferase</keyword>
<evidence type="ECO:0000256" key="3">
    <source>
        <dbReference type="ARBA" id="ARBA00022676"/>
    </source>
</evidence>
<dbReference type="PATRIC" id="fig|931089.4.peg.165"/>
<feature type="transmembrane region" description="Helical" evidence="8">
    <location>
        <begin position="113"/>
        <end position="136"/>
    </location>
</feature>
<feature type="transmembrane region" description="Helical" evidence="8">
    <location>
        <begin position="358"/>
        <end position="377"/>
    </location>
</feature>
<dbReference type="GO" id="GO:0016763">
    <property type="term" value="F:pentosyltransferase activity"/>
    <property type="evidence" value="ECO:0007669"/>
    <property type="project" value="TreeGrafter"/>
</dbReference>
<keyword evidence="4" id="KW-0808">Transferase</keyword>
<dbReference type="AlphaFoldDB" id="A0A0M4CDW9"/>
<dbReference type="GO" id="GO:0009103">
    <property type="term" value="P:lipopolysaccharide biosynthetic process"/>
    <property type="evidence" value="ECO:0007669"/>
    <property type="project" value="UniProtKB-ARBA"/>
</dbReference>
<feature type="transmembrane region" description="Helical" evidence="8">
    <location>
        <begin position="82"/>
        <end position="107"/>
    </location>
</feature>
<dbReference type="PANTHER" id="PTHR33908">
    <property type="entry name" value="MANNOSYLTRANSFERASE YKCB-RELATED"/>
    <property type="match status" value="1"/>
</dbReference>
<keyword evidence="11" id="KW-1185">Reference proteome</keyword>
<dbReference type="PANTHER" id="PTHR33908:SF11">
    <property type="entry name" value="MEMBRANE PROTEIN"/>
    <property type="match status" value="1"/>
</dbReference>
<proteinExistence type="predicted"/>
<evidence type="ECO:0000256" key="5">
    <source>
        <dbReference type="ARBA" id="ARBA00022692"/>
    </source>
</evidence>
<feature type="transmembrane region" description="Helical" evidence="8">
    <location>
        <begin position="405"/>
        <end position="424"/>
    </location>
</feature>
<reference evidence="10 11" key="1">
    <citation type="submission" date="2014-08" db="EMBL/GenBank/DDBJ databases">
        <title>Complete genome sequence of Corynebacterium deserti GIMN1.010 (=DSM 45689), isolated from desert sand in western China.</title>
        <authorList>
            <person name="Ruckert C."/>
            <person name="Albersmeier A."/>
            <person name="Kalinowski J."/>
        </authorList>
    </citation>
    <scope>NUCLEOTIDE SEQUENCE [LARGE SCALE GENOMIC DNA]</scope>
    <source>
        <strain evidence="10 11">GIMN1.010</strain>
    </source>
</reference>
<dbReference type="RefSeq" id="WP_231686464.1">
    <property type="nucleotide sequence ID" value="NZ_CP009220.1"/>
</dbReference>
<dbReference type="InterPro" id="IPR038731">
    <property type="entry name" value="RgtA/B/C-like"/>
</dbReference>
<dbReference type="KEGG" id="cdx:CDES_00800"/>
<organism evidence="10 11">
    <name type="scientific">Corynebacterium deserti GIMN1.010</name>
    <dbReference type="NCBI Taxonomy" id="931089"/>
    <lineage>
        <taxon>Bacteria</taxon>
        <taxon>Bacillati</taxon>
        <taxon>Actinomycetota</taxon>
        <taxon>Actinomycetes</taxon>
        <taxon>Mycobacteriales</taxon>
        <taxon>Corynebacteriaceae</taxon>
        <taxon>Corynebacterium</taxon>
    </lineage>
</organism>
<evidence type="ECO:0000256" key="4">
    <source>
        <dbReference type="ARBA" id="ARBA00022679"/>
    </source>
</evidence>
<evidence type="ECO:0000256" key="1">
    <source>
        <dbReference type="ARBA" id="ARBA00004651"/>
    </source>
</evidence>
<dbReference type="GO" id="GO:0005886">
    <property type="term" value="C:plasma membrane"/>
    <property type="evidence" value="ECO:0007669"/>
    <property type="project" value="UniProtKB-SubCell"/>
</dbReference>
<feature type="transmembrane region" description="Helical" evidence="8">
    <location>
        <begin position="210"/>
        <end position="228"/>
    </location>
</feature>
<dbReference type="InterPro" id="IPR050297">
    <property type="entry name" value="LipidA_mod_glycosyltrf_83"/>
</dbReference>
<evidence type="ECO:0000256" key="8">
    <source>
        <dbReference type="SAM" id="Phobius"/>
    </source>
</evidence>
<accession>A0A0M4CDW9</accession>
<evidence type="ECO:0000259" key="9">
    <source>
        <dbReference type="Pfam" id="PF13231"/>
    </source>
</evidence>
<sequence length="577" mass="63810">MPIVKPMPALPRRAPVLASSQIEGFEHGRGWRRQANFWFAASLALYWCAALWIALDVGYFWGDALSRTQGALSALYSRNPTLSAIGYVFTPLTTVLQIPLVALSPWVPEFTRAGLAGALVSSVFMAASVRQLWLIASERNIRYWLAVVGLLLYALNPMIILYGATGMSEAPFIYATLWAVRRLIRWTSTDDVHDLITCGFALALAFLARYDALIMAFVAMWTVGFMTWRARYRRGFRDRIGFALVDMLLLVWPIGFAFVAWTGASWLTTGELFAQFTSTDGNAAIIAASGGGATGPQALFDASIRTFLISPALLLVAAVAVFFAYRRRDPEPIIPLALIGSVVFFQIITYSLGSTFGLLRFFLTALPLTIILLFQIIPPRHRFPSLRPGACYRDRVTGKYVPKTITGVLVLAIFGGTGITLYGMSSANWAPQEYAIRELVFNMESPSQDAVHTLSTFSTEMDVADFIDSLNLGDGEVLLSTTYGFAVLTASNNQKQFIIPSDEDFITTLNEPAELGVKYILALPREGRGATDPINLRYPDMYETGSHIATLEIEFINQGQGQPDWRLYRVLTTPEQS</sequence>
<keyword evidence="2" id="KW-1003">Cell membrane</keyword>
<gene>
    <name evidence="10" type="ORF">CDES_00800</name>
</gene>
<comment type="subcellular location">
    <subcellularLocation>
        <location evidence="1">Cell membrane</location>
        <topology evidence="1">Multi-pass membrane protein</topology>
    </subcellularLocation>
</comment>
<feature type="transmembrane region" description="Helical" evidence="8">
    <location>
        <begin position="143"/>
        <end position="164"/>
    </location>
</feature>
<evidence type="ECO:0000256" key="6">
    <source>
        <dbReference type="ARBA" id="ARBA00022989"/>
    </source>
</evidence>
<keyword evidence="7 8" id="KW-0472">Membrane</keyword>
<keyword evidence="6 8" id="KW-1133">Transmembrane helix</keyword>
<feature type="domain" description="Glycosyltransferase RgtA/B/C/D-like" evidence="9">
    <location>
        <begin position="115"/>
        <end position="250"/>
    </location>
</feature>
<evidence type="ECO:0000256" key="7">
    <source>
        <dbReference type="ARBA" id="ARBA00023136"/>
    </source>
</evidence>
<feature type="transmembrane region" description="Helical" evidence="8">
    <location>
        <begin position="37"/>
        <end position="61"/>
    </location>
</feature>
<keyword evidence="5 8" id="KW-0812">Transmembrane</keyword>
<evidence type="ECO:0000256" key="2">
    <source>
        <dbReference type="ARBA" id="ARBA00022475"/>
    </source>
</evidence>
<dbReference type="STRING" id="931089.CDES_00800"/>
<feature type="transmembrane region" description="Helical" evidence="8">
    <location>
        <begin position="304"/>
        <end position="325"/>
    </location>
</feature>
<dbReference type="Proteomes" id="UP000068067">
    <property type="component" value="Chromosome"/>
</dbReference>
<feature type="transmembrane region" description="Helical" evidence="8">
    <location>
        <begin position="332"/>
        <end position="352"/>
    </location>
</feature>
<evidence type="ECO:0000313" key="10">
    <source>
        <dbReference type="EMBL" id="ALC04640.1"/>
    </source>
</evidence>
<name>A0A0M4CDW9_9CORY</name>
<evidence type="ECO:0000313" key="11">
    <source>
        <dbReference type="Proteomes" id="UP000068067"/>
    </source>
</evidence>
<protein>
    <submittedName>
        <fullName evidence="10">ABC-2 type transporter</fullName>
    </submittedName>
</protein>
<dbReference type="EMBL" id="CP009220">
    <property type="protein sequence ID" value="ALC04640.1"/>
    <property type="molecule type" value="Genomic_DNA"/>
</dbReference>